<protein>
    <submittedName>
        <fullName evidence="1">Uncharacterized protein</fullName>
    </submittedName>
</protein>
<dbReference type="GeneID" id="94582947"/>
<gene>
    <name evidence="1" type="ORF">YALI1_C16283g</name>
</gene>
<dbReference type="RefSeq" id="XP_068138412.1">
    <property type="nucleotide sequence ID" value="XM_068282311.1"/>
</dbReference>
<dbReference type="AlphaFoldDB" id="A0A1D8NAP6"/>
<proteinExistence type="predicted"/>
<accession>A0A1D8NAP6</accession>
<evidence type="ECO:0000313" key="2">
    <source>
        <dbReference type="Proteomes" id="UP000182444"/>
    </source>
</evidence>
<organism evidence="1 2">
    <name type="scientific">Yarrowia lipolytica</name>
    <name type="common">Candida lipolytica</name>
    <dbReference type="NCBI Taxonomy" id="4952"/>
    <lineage>
        <taxon>Eukaryota</taxon>
        <taxon>Fungi</taxon>
        <taxon>Dikarya</taxon>
        <taxon>Ascomycota</taxon>
        <taxon>Saccharomycotina</taxon>
        <taxon>Dipodascomycetes</taxon>
        <taxon>Dipodascales</taxon>
        <taxon>Dipodascales incertae sedis</taxon>
        <taxon>Yarrowia</taxon>
    </lineage>
</organism>
<sequence length="66" mass="7506">MLAYNTSKCAVLPPFHPFLLCYLQCSSREPLASTSIPAMDKSRSVFSETPSHVNHVTNVRRECWYS</sequence>
<dbReference type="EMBL" id="CP017555">
    <property type="protein sequence ID" value="AOW02706.1"/>
    <property type="molecule type" value="Genomic_DNA"/>
</dbReference>
<name>A0A1D8NAP6_YARLL</name>
<dbReference type="VEuPathDB" id="FungiDB:YALI1_C16283g"/>
<dbReference type="Proteomes" id="UP000182444">
    <property type="component" value="Chromosome 1C"/>
</dbReference>
<reference evidence="1 2" key="1">
    <citation type="journal article" date="2016" name="PLoS ONE">
        <title>Sequence Assembly of Yarrowia lipolytica Strain W29/CLIB89 Shows Transposable Element Diversity.</title>
        <authorList>
            <person name="Magnan C."/>
            <person name="Yu J."/>
            <person name="Chang I."/>
            <person name="Jahn E."/>
            <person name="Kanomata Y."/>
            <person name="Wu J."/>
            <person name="Zeller M."/>
            <person name="Oakes M."/>
            <person name="Baldi P."/>
            <person name="Sandmeyer S."/>
        </authorList>
    </citation>
    <scope>NUCLEOTIDE SEQUENCE [LARGE SCALE GENOMIC DNA]</scope>
    <source>
        <strain evidence="2">CLIB89(W29)</strain>
    </source>
</reference>
<evidence type="ECO:0000313" key="1">
    <source>
        <dbReference type="EMBL" id="AOW02706.1"/>
    </source>
</evidence>